<dbReference type="InterPro" id="IPR036188">
    <property type="entry name" value="FAD/NAD-bd_sf"/>
</dbReference>
<dbReference type="Gene3D" id="3.30.9.10">
    <property type="entry name" value="D-Amino Acid Oxidase, subunit A, domain 2"/>
    <property type="match status" value="1"/>
</dbReference>
<reference evidence="3 4" key="1">
    <citation type="journal article" date="2023" name="G3 (Bethesda)">
        <title>A chromosome-level genome assembly of Zasmidium syzygii isolated from banana leaves.</title>
        <authorList>
            <person name="van Westerhoven A.C."/>
            <person name="Mehrabi R."/>
            <person name="Talebi R."/>
            <person name="Steentjes M.B.F."/>
            <person name="Corcolon B."/>
            <person name="Chong P.A."/>
            <person name="Kema G.H.J."/>
            <person name="Seidl M.F."/>
        </authorList>
    </citation>
    <scope>NUCLEOTIDE SEQUENCE [LARGE SCALE GENOMIC DNA]</scope>
    <source>
        <strain evidence="3 4">P124</strain>
    </source>
</reference>
<evidence type="ECO:0000259" key="2">
    <source>
        <dbReference type="Pfam" id="PF01266"/>
    </source>
</evidence>
<evidence type="ECO:0000313" key="3">
    <source>
        <dbReference type="EMBL" id="KAK4500112.1"/>
    </source>
</evidence>
<feature type="region of interest" description="Disordered" evidence="1">
    <location>
        <begin position="1"/>
        <end position="65"/>
    </location>
</feature>
<feature type="domain" description="FAD dependent oxidoreductase" evidence="2">
    <location>
        <begin position="71"/>
        <end position="455"/>
    </location>
</feature>
<dbReference type="Gene3D" id="3.50.50.60">
    <property type="entry name" value="FAD/NAD(P)-binding domain"/>
    <property type="match status" value="1"/>
</dbReference>
<comment type="caution">
    <text evidence="3">The sequence shown here is derived from an EMBL/GenBank/DDBJ whole genome shotgun (WGS) entry which is preliminary data.</text>
</comment>
<dbReference type="SUPFAM" id="SSF51905">
    <property type="entry name" value="FAD/NAD(P)-binding domain"/>
    <property type="match status" value="1"/>
</dbReference>
<evidence type="ECO:0000256" key="1">
    <source>
        <dbReference type="SAM" id="MobiDB-lite"/>
    </source>
</evidence>
<dbReference type="PANTHER" id="PTHR13847">
    <property type="entry name" value="SARCOSINE DEHYDROGENASE-RELATED"/>
    <property type="match status" value="1"/>
</dbReference>
<dbReference type="Pfam" id="PF01266">
    <property type="entry name" value="DAO"/>
    <property type="match status" value="1"/>
</dbReference>
<evidence type="ECO:0000313" key="4">
    <source>
        <dbReference type="Proteomes" id="UP001305779"/>
    </source>
</evidence>
<sequence length="495" mass="53593">MASSNGASAPEKTSTENNLGTKGVTDHVKALSEQLRRDPGLPVKSPTKAHWQQPPNRISQHQSADLPSETDVLIIGSGITACGVTQKILEQNDSLRVTILEARNITSGATGRNGGHIKAVPEISYLTLLPEIGKEKSQEVVHFTLKNVQELLKLANWLPEEQREYSEVRSVETLNIFTDEEGFAYAKEVVNKFDADNPDLKGRARIIEKEELVEKYGVLEAVGGMVSSAGAAWPYRLITSIFGNLLDRFPGRFSIESNTPVESISYNAETATYTAQTSRGKIQAQHVVHATNGHAGHLLPGIRGALFPVRGQMTAQSPSKAFGVKGGSQSWAVHYGKGFDYITQSAQGGEIFIGGALTNSDPFSEIGNPRDDSNCVRSIAHLGGIMDATFGRPVREEIKAAWTGVMGFTVDGLPLVGRLPNTATLREGNNEFVAAGYNGYGMPNAFLCGKHIADLLLGQESSQVVPSAYLVTEERLKKMDPNIAAEAWMQAFEKM</sequence>
<dbReference type="Proteomes" id="UP001305779">
    <property type="component" value="Unassembled WGS sequence"/>
</dbReference>
<protein>
    <recommendedName>
        <fullName evidence="2">FAD dependent oxidoreductase domain-containing protein</fullName>
    </recommendedName>
</protein>
<keyword evidence="4" id="KW-1185">Reference proteome</keyword>
<gene>
    <name evidence="3" type="ORF">PRZ48_008298</name>
</gene>
<feature type="compositionally biased region" description="Basic and acidic residues" evidence="1">
    <location>
        <begin position="24"/>
        <end position="39"/>
    </location>
</feature>
<feature type="compositionally biased region" description="Polar residues" evidence="1">
    <location>
        <begin position="53"/>
        <end position="65"/>
    </location>
</feature>
<accession>A0ABR0EF52</accession>
<dbReference type="InterPro" id="IPR006076">
    <property type="entry name" value="FAD-dep_OxRdtase"/>
</dbReference>
<organism evidence="3 4">
    <name type="scientific">Zasmidium cellare</name>
    <name type="common">Wine cellar mold</name>
    <name type="synonym">Racodium cellare</name>
    <dbReference type="NCBI Taxonomy" id="395010"/>
    <lineage>
        <taxon>Eukaryota</taxon>
        <taxon>Fungi</taxon>
        <taxon>Dikarya</taxon>
        <taxon>Ascomycota</taxon>
        <taxon>Pezizomycotina</taxon>
        <taxon>Dothideomycetes</taxon>
        <taxon>Dothideomycetidae</taxon>
        <taxon>Mycosphaerellales</taxon>
        <taxon>Mycosphaerellaceae</taxon>
        <taxon>Zasmidium</taxon>
    </lineage>
</organism>
<dbReference type="PANTHER" id="PTHR13847:SF213">
    <property type="entry name" value="DEPENDENT OXIDOREDUCTASE, PUTATIVE-RELATED"/>
    <property type="match status" value="1"/>
</dbReference>
<proteinExistence type="predicted"/>
<feature type="compositionally biased region" description="Polar residues" evidence="1">
    <location>
        <begin position="1"/>
        <end position="20"/>
    </location>
</feature>
<name>A0ABR0EF52_ZASCE</name>
<dbReference type="EMBL" id="JAXOVC010000006">
    <property type="protein sequence ID" value="KAK4500112.1"/>
    <property type="molecule type" value="Genomic_DNA"/>
</dbReference>